<proteinExistence type="predicted"/>
<gene>
    <name evidence="1" type="ORF">SFRICE_016782</name>
</gene>
<name>A0A2H1W240_SPOFR</name>
<reference evidence="1" key="1">
    <citation type="submission" date="2016-07" db="EMBL/GenBank/DDBJ databases">
        <authorList>
            <person name="Bretaudeau A."/>
        </authorList>
    </citation>
    <scope>NUCLEOTIDE SEQUENCE</scope>
    <source>
        <strain evidence="1">Rice</strain>
        <tissue evidence="1">Whole body</tissue>
    </source>
</reference>
<evidence type="ECO:0000313" key="1">
    <source>
        <dbReference type="EMBL" id="SOQ47097.1"/>
    </source>
</evidence>
<organism evidence="1">
    <name type="scientific">Spodoptera frugiperda</name>
    <name type="common">Fall armyworm</name>
    <dbReference type="NCBI Taxonomy" id="7108"/>
    <lineage>
        <taxon>Eukaryota</taxon>
        <taxon>Metazoa</taxon>
        <taxon>Ecdysozoa</taxon>
        <taxon>Arthropoda</taxon>
        <taxon>Hexapoda</taxon>
        <taxon>Insecta</taxon>
        <taxon>Pterygota</taxon>
        <taxon>Neoptera</taxon>
        <taxon>Endopterygota</taxon>
        <taxon>Lepidoptera</taxon>
        <taxon>Glossata</taxon>
        <taxon>Ditrysia</taxon>
        <taxon>Noctuoidea</taxon>
        <taxon>Noctuidae</taxon>
        <taxon>Amphipyrinae</taxon>
        <taxon>Spodoptera</taxon>
    </lineage>
</organism>
<dbReference type="EMBL" id="ODYU01005825">
    <property type="protein sequence ID" value="SOQ47097.1"/>
    <property type="molecule type" value="Genomic_DNA"/>
</dbReference>
<dbReference type="AlphaFoldDB" id="A0A2H1W240"/>
<sequence length="387" mass="43327">MNLIYDLVLHHEVSTVDSKVPVVGGAAGKILSYDQYLRPLQTPLGKVTHPQPCPQASWWSSCPARGTWRLMTATSPRPSRAPTALRAFLVYISDDVAAGTDKGRIYRGEIHPMTSPALGEARGSVRLTKNQPVPTPAFRAGAPVNPLGSPQLRIRYQPYSLVGLIPDPGLVGGRGFDPFDSRLLSIKLDVVLSLNGVLFHQRCVMLHRCGCVWLSPVIFIGTHSLALMETDSTKLFLYGKMRVMNHWWKRTQLSYVFIWKYGCYGYVLASLLSIHRILELRIFLAPLHNLVSVKTLHNTSLVDEHHYAGIRATNSKPLLMSPGFHTIFFFTVGQWCLNNLRKYNPALIFRPQVWTCRASNFAVRARVKSEWFLVSLILSPKAGEVIG</sequence>
<protein>
    <submittedName>
        <fullName evidence="1">SFRICE_016782</fullName>
    </submittedName>
</protein>
<accession>A0A2H1W240</accession>